<feature type="chain" id="PRO_5045967495" evidence="1">
    <location>
        <begin position="26"/>
        <end position="173"/>
    </location>
</feature>
<keyword evidence="1" id="KW-0732">Signal</keyword>
<reference evidence="3" key="1">
    <citation type="journal article" date="2019" name="Int. J. Syst. Evol. Microbiol.">
        <title>The Global Catalogue of Microorganisms (GCM) 10K type strain sequencing project: providing services to taxonomists for standard genome sequencing and annotation.</title>
        <authorList>
            <consortium name="The Broad Institute Genomics Platform"/>
            <consortium name="The Broad Institute Genome Sequencing Center for Infectious Disease"/>
            <person name="Wu L."/>
            <person name="Ma J."/>
        </authorList>
    </citation>
    <scope>NUCLEOTIDE SEQUENCE [LARGE SCALE GENOMIC DNA]</scope>
    <source>
        <strain evidence="3">KACC 12649</strain>
    </source>
</reference>
<evidence type="ECO:0000256" key="1">
    <source>
        <dbReference type="SAM" id="SignalP"/>
    </source>
</evidence>
<keyword evidence="3" id="KW-1185">Reference proteome</keyword>
<dbReference type="SUPFAM" id="SSF53254">
    <property type="entry name" value="Phosphoglycerate mutase-like"/>
    <property type="match status" value="1"/>
</dbReference>
<dbReference type="InterPro" id="IPR013078">
    <property type="entry name" value="His_Pase_superF_clade-1"/>
</dbReference>
<gene>
    <name evidence="2" type="ORF">ACFPN5_10980</name>
</gene>
<name>A0ABW0L4R1_9BURK</name>
<dbReference type="InterPro" id="IPR029033">
    <property type="entry name" value="His_PPase_superfam"/>
</dbReference>
<protein>
    <submittedName>
        <fullName evidence="2">SixA phosphatase family protein</fullName>
    </submittedName>
</protein>
<sequence>MSLLARLSAITALVLTMLTPVAALAEPSMIYLVRHGEKALEGKDPDLTPQGQQRARNIAAMLGKTGIAHVFSTPTNRTRQTAQPLAQQNGVRVELYDPKTPQALVAKVKTLSGAVLVVGHSNTLPELVRLFGGQPGADVADNEYDRLYQLISGPNAAVTTVLFTSLPPTGAAP</sequence>
<dbReference type="RefSeq" id="WP_379783071.1">
    <property type="nucleotide sequence ID" value="NZ_JBHSMU010000009.1"/>
</dbReference>
<dbReference type="InterPro" id="IPR050275">
    <property type="entry name" value="PGM_Phosphatase"/>
</dbReference>
<proteinExistence type="predicted"/>
<accession>A0ABW0L4R1</accession>
<dbReference type="PANTHER" id="PTHR48100:SF1">
    <property type="entry name" value="HISTIDINE PHOSPHATASE FAMILY PROTEIN-RELATED"/>
    <property type="match status" value="1"/>
</dbReference>
<dbReference type="PANTHER" id="PTHR48100">
    <property type="entry name" value="BROAD-SPECIFICITY PHOSPHATASE YOR283W-RELATED"/>
    <property type="match status" value="1"/>
</dbReference>
<dbReference type="EMBL" id="JBHSMU010000009">
    <property type="protein sequence ID" value="MFC5460331.1"/>
    <property type="molecule type" value="Genomic_DNA"/>
</dbReference>
<feature type="signal peptide" evidence="1">
    <location>
        <begin position="1"/>
        <end position="25"/>
    </location>
</feature>
<dbReference type="Pfam" id="PF00300">
    <property type="entry name" value="His_Phos_1"/>
    <property type="match status" value="1"/>
</dbReference>
<dbReference type="CDD" id="cd07067">
    <property type="entry name" value="HP_PGM_like"/>
    <property type="match status" value="1"/>
</dbReference>
<dbReference type="Gene3D" id="3.40.50.1240">
    <property type="entry name" value="Phosphoglycerate mutase-like"/>
    <property type="match status" value="1"/>
</dbReference>
<dbReference type="Proteomes" id="UP001596050">
    <property type="component" value="Unassembled WGS sequence"/>
</dbReference>
<comment type="caution">
    <text evidence="2">The sequence shown here is derived from an EMBL/GenBank/DDBJ whole genome shotgun (WGS) entry which is preliminary data.</text>
</comment>
<dbReference type="SMART" id="SM00855">
    <property type="entry name" value="PGAM"/>
    <property type="match status" value="1"/>
</dbReference>
<organism evidence="2 3">
    <name type="scientific">Massilia niabensis</name>
    <dbReference type="NCBI Taxonomy" id="544910"/>
    <lineage>
        <taxon>Bacteria</taxon>
        <taxon>Pseudomonadati</taxon>
        <taxon>Pseudomonadota</taxon>
        <taxon>Betaproteobacteria</taxon>
        <taxon>Burkholderiales</taxon>
        <taxon>Oxalobacteraceae</taxon>
        <taxon>Telluria group</taxon>
        <taxon>Massilia</taxon>
    </lineage>
</organism>
<evidence type="ECO:0000313" key="3">
    <source>
        <dbReference type="Proteomes" id="UP001596050"/>
    </source>
</evidence>
<evidence type="ECO:0000313" key="2">
    <source>
        <dbReference type="EMBL" id="MFC5460331.1"/>
    </source>
</evidence>